<evidence type="ECO:0000313" key="2">
    <source>
        <dbReference type="Proteomes" id="UP001633002"/>
    </source>
</evidence>
<sequence length="162" mass="17976">MAATGFDAKFISLTQGLVQGSVSKIHLALKKMEALCRKFIWGKNDRGHDKLSLIVWDMVAKDKRDGGLATTSFDVQGKAMRLKQVLKIFSGAKEDWILVLQALVQHAAKKRPGGRSCEDWSAQEILLACCPKHIPKTQTTTGFSVRGMRLDLSSRLSLKNSY</sequence>
<keyword evidence="2" id="KW-1185">Reference proteome</keyword>
<accession>A0ABD3GZJ3</accession>
<name>A0ABD3GZJ3_9MARC</name>
<organism evidence="1 2">
    <name type="scientific">Riccia sorocarpa</name>
    <dbReference type="NCBI Taxonomy" id="122646"/>
    <lineage>
        <taxon>Eukaryota</taxon>
        <taxon>Viridiplantae</taxon>
        <taxon>Streptophyta</taxon>
        <taxon>Embryophyta</taxon>
        <taxon>Marchantiophyta</taxon>
        <taxon>Marchantiopsida</taxon>
        <taxon>Marchantiidae</taxon>
        <taxon>Marchantiales</taxon>
        <taxon>Ricciaceae</taxon>
        <taxon>Riccia</taxon>
    </lineage>
</organism>
<protein>
    <submittedName>
        <fullName evidence="1">Uncharacterized protein</fullName>
    </submittedName>
</protein>
<reference evidence="1 2" key="1">
    <citation type="submission" date="2024-09" db="EMBL/GenBank/DDBJ databases">
        <title>Chromosome-scale assembly of Riccia sorocarpa.</title>
        <authorList>
            <person name="Paukszto L."/>
        </authorList>
    </citation>
    <scope>NUCLEOTIDE SEQUENCE [LARGE SCALE GENOMIC DNA]</scope>
    <source>
        <strain evidence="1">LP-2024</strain>
        <tissue evidence="1">Aerial parts of the thallus</tissue>
    </source>
</reference>
<gene>
    <name evidence="1" type="ORF">R1sor_002715</name>
</gene>
<dbReference type="EMBL" id="JBJQOH010000006">
    <property type="protein sequence ID" value="KAL3684693.1"/>
    <property type="molecule type" value="Genomic_DNA"/>
</dbReference>
<dbReference type="AlphaFoldDB" id="A0ABD3GZJ3"/>
<dbReference type="Proteomes" id="UP001633002">
    <property type="component" value="Unassembled WGS sequence"/>
</dbReference>
<evidence type="ECO:0000313" key="1">
    <source>
        <dbReference type="EMBL" id="KAL3684693.1"/>
    </source>
</evidence>
<comment type="caution">
    <text evidence="1">The sequence shown here is derived from an EMBL/GenBank/DDBJ whole genome shotgun (WGS) entry which is preliminary data.</text>
</comment>
<proteinExistence type="predicted"/>